<dbReference type="InterPro" id="IPR040618">
    <property type="entry name" value="Pre-Nudix"/>
</dbReference>
<dbReference type="GO" id="GO:0047631">
    <property type="term" value="F:ADP-ribose diphosphatase activity"/>
    <property type="evidence" value="ECO:0007669"/>
    <property type="project" value="TreeGrafter"/>
</dbReference>
<protein>
    <recommendedName>
        <fullName evidence="3">Nudix hydrolase domain-containing protein</fullName>
    </recommendedName>
</protein>
<dbReference type="CDD" id="cd04670">
    <property type="entry name" value="NUDIX_ASFGF2_Nudt6"/>
    <property type="match status" value="1"/>
</dbReference>
<proteinExistence type="inferred from homology"/>
<dbReference type="PROSITE" id="PS00893">
    <property type="entry name" value="NUDIX_BOX"/>
    <property type="match status" value="1"/>
</dbReference>
<evidence type="ECO:0000256" key="2">
    <source>
        <dbReference type="ARBA" id="ARBA00022801"/>
    </source>
</evidence>
<dbReference type="PANTHER" id="PTHR13994:SF13">
    <property type="entry name" value="FI03680P"/>
    <property type="match status" value="1"/>
</dbReference>
<dbReference type="AlphaFoldDB" id="A0A4U5LX11"/>
<evidence type="ECO:0000256" key="1">
    <source>
        <dbReference type="ARBA" id="ARBA00005582"/>
    </source>
</evidence>
<dbReference type="Proteomes" id="UP000298663">
    <property type="component" value="Unassembled WGS sequence"/>
</dbReference>
<dbReference type="PROSITE" id="PS51462">
    <property type="entry name" value="NUDIX"/>
    <property type="match status" value="1"/>
</dbReference>
<evidence type="ECO:0000259" key="3">
    <source>
        <dbReference type="PROSITE" id="PS51462"/>
    </source>
</evidence>
<dbReference type="EMBL" id="AZBU02000011">
    <property type="protein sequence ID" value="TKR60737.1"/>
    <property type="molecule type" value="Genomic_DNA"/>
</dbReference>
<comment type="caution">
    <text evidence="4">The sequence shown here is derived from an EMBL/GenBank/DDBJ whole genome shotgun (WGS) entry which is preliminary data.</text>
</comment>
<comment type="similarity">
    <text evidence="1">Belongs to the Nudix hydrolase family.</text>
</comment>
<dbReference type="GO" id="GO:0051287">
    <property type="term" value="F:NAD binding"/>
    <property type="evidence" value="ECO:0007669"/>
    <property type="project" value="TreeGrafter"/>
</dbReference>
<dbReference type="GO" id="GO:0035529">
    <property type="term" value="F:NADH pyrophosphatase activity"/>
    <property type="evidence" value="ECO:0007669"/>
    <property type="project" value="TreeGrafter"/>
</dbReference>
<reference evidence="4 5" key="2">
    <citation type="journal article" date="2019" name="G3 (Bethesda)">
        <title>Hybrid Assembly of the Genome of the Entomopathogenic Nematode Steinernema carpocapsae Identifies the X-Chromosome.</title>
        <authorList>
            <person name="Serra L."/>
            <person name="Macchietto M."/>
            <person name="Macias-Munoz A."/>
            <person name="McGill C.J."/>
            <person name="Rodriguez I.M."/>
            <person name="Rodriguez B."/>
            <person name="Murad R."/>
            <person name="Mortazavi A."/>
        </authorList>
    </citation>
    <scope>NUCLEOTIDE SEQUENCE [LARGE SCALE GENOMIC DNA]</scope>
    <source>
        <strain evidence="4 5">ALL</strain>
    </source>
</reference>
<dbReference type="Gene3D" id="3.90.79.10">
    <property type="entry name" value="Nucleoside Triphosphate Pyrophosphohydrolase"/>
    <property type="match status" value="1"/>
</dbReference>
<dbReference type="PRINTS" id="PR01356">
    <property type="entry name" value="GFGPROTEIN"/>
</dbReference>
<evidence type="ECO:0000313" key="4">
    <source>
        <dbReference type="EMBL" id="TKR60737.1"/>
    </source>
</evidence>
<dbReference type="PANTHER" id="PTHR13994">
    <property type="entry name" value="NUDIX HYDROLASE RELATED"/>
    <property type="match status" value="1"/>
</dbReference>
<dbReference type="InterPro" id="IPR020084">
    <property type="entry name" value="NUDIX_hydrolase_CS"/>
</dbReference>
<keyword evidence="5" id="KW-1185">Reference proteome</keyword>
<feature type="domain" description="Nudix hydrolase" evidence="3">
    <location>
        <begin position="96"/>
        <end position="232"/>
    </location>
</feature>
<accession>A0A4U5LX11</accession>
<sequence length="258" mass="28931">MLLDGKLDLFGGITVKPCEVAGVSDAHAAAEALETSLKDWEEKGVQGVWFEVENSASFWIPVLISAGFDFHHAQPGYAMLTKWLPKTKNTLPRYAFTTIGVGGLVVSSDGRILLMKEKRGHYLGWKLPGGASDPNESIYETAEREVLEETGIRAKATHVLTFTHGRRGWKDNMDIYFICVMKPADESEMEPKPCPRETAECRWMDREEVDRSNWGCGFPIQKVMQRYDVLKAAGDGKGCRAMGVEFGRRSYQVYEVDI</sequence>
<reference evidence="4 5" key="1">
    <citation type="journal article" date="2015" name="Genome Biol.">
        <title>Comparative genomics of Steinernema reveals deeply conserved gene regulatory networks.</title>
        <authorList>
            <person name="Dillman A.R."/>
            <person name="Macchietto M."/>
            <person name="Porter C.F."/>
            <person name="Rogers A."/>
            <person name="Williams B."/>
            <person name="Antoshechkin I."/>
            <person name="Lee M.M."/>
            <person name="Goodwin Z."/>
            <person name="Lu X."/>
            <person name="Lewis E.E."/>
            <person name="Goodrich-Blair H."/>
            <person name="Stock S.P."/>
            <person name="Adams B.J."/>
            <person name="Sternberg P.W."/>
            <person name="Mortazavi A."/>
        </authorList>
    </citation>
    <scope>NUCLEOTIDE SEQUENCE [LARGE SCALE GENOMIC DNA]</scope>
    <source>
        <strain evidence="4 5">ALL</strain>
    </source>
</reference>
<dbReference type="Pfam" id="PF00293">
    <property type="entry name" value="NUDIX"/>
    <property type="match status" value="1"/>
</dbReference>
<dbReference type="InterPro" id="IPR015797">
    <property type="entry name" value="NUDIX_hydrolase-like_dom_sf"/>
</dbReference>
<dbReference type="SUPFAM" id="SSF55811">
    <property type="entry name" value="Nudix"/>
    <property type="match status" value="1"/>
</dbReference>
<dbReference type="InterPro" id="IPR003293">
    <property type="entry name" value="Nudix_hydrolase6-like"/>
</dbReference>
<evidence type="ECO:0000313" key="5">
    <source>
        <dbReference type="Proteomes" id="UP000298663"/>
    </source>
</evidence>
<gene>
    <name evidence="4" type="ORF">L596_027936</name>
</gene>
<name>A0A4U5LX11_STECR</name>
<dbReference type="InterPro" id="IPR000086">
    <property type="entry name" value="NUDIX_hydrolase_dom"/>
</dbReference>
<keyword evidence="2" id="KW-0378">Hydrolase</keyword>
<dbReference type="OrthoDB" id="447842at2759"/>
<dbReference type="STRING" id="34508.A0A4U5LX11"/>
<dbReference type="Pfam" id="PF18290">
    <property type="entry name" value="Nudix_hydro"/>
    <property type="match status" value="1"/>
</dbReference>
<dbReference type="Gene3D" id="3.40.630.30">
    <property type="match status" value="1"/>
</dbReference>
<organism evidence="4 5">
    <name type="scientific">Steinernema carpocapsae</name>
    <name type="common">Entomopathogenic nematode</name>
    <dbReference type="NCBI Taxonomy" id="34508"/>
    <lineage>
        <taxon>Eukaryota</taxon>
        <taxon>Metazoa</taxon>
        <taxon>Ecdysozoa</taxon>
        <taxon>Nematoda</taxon>
        <taxon>Chromadorea</taxon>
        <taxon>Rhabditida</taxon>
        <taxon>Tylenchina</taxon>
        <taxon>Panagrolaimomorpha</taxon>
        <taxon>Strongyloidoidea</taxon>
        <taxon>Steinernematidae</taxon>
        <taxon>Steinernema</taxon>
    </lineage>
</organism>